<evidence type="ECO:0000256" key="4">
    <source>
        <dbReference type="ARBA" id="ARBA00022692"/>
    </source>
</evidence>
<keyword evidence="6" id="KW-0931">ER-Golgi transport</keyword>
<keyword evidence="9 11" id="KW-0472">Membrane</keyword>
<dbReference type="InParanoid" id="Q235F4"/>
<dbReference type="eggNOG" id="KOG3106">
    <property type="taxonomic scope" value="Eukaryota"/>
</dbReference>
<evidence type="ECO:0000256" key="11">
    <source>
        <dbReference type="SAM" id="Phobius"/>
    </source>
</evidence>
<dbReference type="RefSeq" id="XP_001012394.3">
    <property type="nucleotide sequence ID" value="XM_001012394.3"/>
</dbReference>
<keyword evidence="7" id="KW-0653">Protein transport</keyword>
<keyword evidence="4 11" id="KW-0812">Transmembrane</keyword>
<keyword evidence="10 12" id="KW-0675">Receptor</keyword>
<reference evidence="13" key="1">
    <citation type="journal article" date="2006" name="PLoS Biol.">
        <title>Macronuclear genome sequence of the ciliate Tetrahymena thermophila, a model eukaryote.</title>
        <authorList>
            <person name="Eisen J.A."/>
            <person name="Coyne R.S."/>
            <person name="Wu M."/>
            <person name="Wu D."/>
            <person name="Thiagarajan M."/>
            <person name="Wortman J.R."/>
            <person name="Badger J.H."/>
            <person name="Ren Q."/>
            <person name="Amedeo P."/>
            <person name="Jones K.M."/>
            <person name="Tallon L.J."/>
            <person name="Delcher A.L."/>
            <person name="Salzberg S.L."/>
            <person name="Silva J.C."/>
            <person name="Haas B.J."/>
            <person name="Majoros W.H."/>
            <person name="Farzad M."/>
            <person name="Carlton J.M."/>
            <person name="Smith R.K. Jr."/>
            <person name="Garg J."/>
            <person name="Pearlman R.E."/>
            <person name="Karrer K.M."/>
            <person name="Sun L."/>
            <person name="Manning G."/>
            <person name="Elde N.C."/>
            <person name="Turkewitz A.P."/>
            <person name="Asai D.J."/>
            <person name="Wilkes D.E."/>
            <person name="Wang Y."/>
            <person name="Cai H."/>
            <person name="Collins K."/>
            <person name="Stewart B.A."/>
            <person name="Lee S.R."/>
            <person name="Wilamowska K."/>
            <person name="Weinberg Z."/>
            <person name="Ruzzo W.L."/>
            <person name="Wloga D."/>
            <person name="Gaertig J."/>
            <person name="Frankel J."/>
            <person name="Tsao C.-C."/>
            <person name="Gorovsky M.A."/>
            <person name="Keeling P.J."/>
            <person name="Waller R.F."/>
            <person name="Patron N.J."/>
            <person name="Cherry J.M."/>
            <person name="Stover N.A."/>
            <person name="Krieger C.J."/>
            <person name="del Toro C."/>
            <person name="Ryder H.F."/>
            <person name="Williamson S.C."/>
            <person name="Barbeau R.A."/>
            <person name="Hamilton E.P."/>
            <person name="Orias E."/>
        </authorList>
    </citation>
    <scope>NUCLEOTIDE SEQUENCE [LARGE SCALE GENOMIC DNA]</scope>
    <source>
        <strain evidence="13">SB210</strain>
    </source>
</reference>
<feature type="transmembrane region" description="Helical" evidence="11">
    <location>
        <begin position="156"/>
        <end position="177"/>
    </location>
</feature>
<dbReference type="HOGENOM" id="CLU_057784_2_0_1"/>
<dbReference type="GO" id="GO:0005789">
    <property type="term" value="C:endoplasmic reticulum membrane"/>
    <property type="evidence" value="ECO:0007669"/>
    <property type="project" value="UniProtKB-SubCell"/>
</dbReference>
<feature type="transmembrane region" description="Helical" evidence="11">
    <location>
        <begin position="62"/>
        <end position="79"/>
    </location>
</feature>
<dbReference type="Pfam" id="PF00810">
    <property type="entry name" value="ER_lumen_recept"/>
    <property type="match status" value="1"/>
</dbReference>
<name>Q235F4_TETTS</name>
<dbReference type="EMBL" id="GG662763">
    <property type="protein sequence ID" value="EAR92149.3"/>
    <property type="molecule type" value="Genomic_DNA"/>
</dbReference>
<sequence length="215" mass="25743">MNIFRFIADLLHLTSFFILIFKIRKSMNVVGLSYKSKELYLVVFLLRYLDLFLYFVSFYNTIMKILYISLTAYLIYIIRFRRPYCLTYDSQNDSFPHLKFIYPGAALVTLISLDYSNIGLFEICWTYSIWLESLAILPQLHMIQQTKECENITGHYMASLGFYRFFYILNWIYVYYYTEKIQWISTLGGILQTALYSDFLYVYLKSQGRKIEISV</sequence>
<evidence type="ECO:0000313" key="12">
    <source>
        <dbReference type="EMBL" id="EAR92149.3"/>
    </source>
</evidence>
<keyword evidence="8 11" id="KW-1133">Transmembrane helix</keyword>
<protein>
    <submittedName>
        <fullName evidence="12">ER lumen protein retaining receptor</fullName>
    </submittedName>
</protein>
<dbReference type="PRINTS" id="PR00660">
    <property type="entry name" value="ERLUMENR"/>
</dbReference>
<dbReference type="GeneID" id="7843063"/>
<keyword evidence="5" id="KW-0256">Endoplasmic reticulum</keyword>
<evidence type="ECO:0000256" key="6">
    <source>
        <dbReference type="ARBA" id="ARBA00022892"/>
    </source>
</evidence>
<dbReference type="STRING" id="312017.Q235F4"/>
<evidence type="ECO:0000256" key="2">
    <source>
        <dbReference type="ARBA" id="ARBA00010120"/>
    </source>
</evidence>
<evidence type="ECO:0000256" key="10">
    <source>
        <dbReference type="ARBA" id="ARBA00023170"/>
    </source>
</evidence>
<feature type="transmembrane region" description="Helical" evidence="11">
    <location>
        <begin position="183"/>
        <end position="204"/>
    </location>
</feature>
<dbReference type="PANTHER" id="PTHR10585">
    <property type="entry name" value="ER LUMEN PROTEIN RETAINING RECEPTOR"/>
    <property type="match status" value="1"/>
</dbReference>
<keyword evidence="13" id="KW-1185">Reference proteome</keyword>
<evidence type="ECO:0000256" key="1">
    <source>
        <dbReference type="ARBA" id="ARBA00004477"/>
    </source>
</evidence>
<comment type="similarity">
    <text evidence="2">Belongs to the ERD2 family.</text>
</comment>
<accession>Q235F4</accession>
<dbReference type="Proteomes" id="UP000009168">
    <property type="component" value="Unassembled WGS sequence"/>
</dbReference>
<evidence type="ECO:0000256" key="8">
    <source>
        <dbReference type="ARBA" id="ARBA00022989"/>
    </source>
</evidence>
<evidence type="ECO:0000256" key="9">
    <source>
        <dbReference type="ARBA" id="ARBA00023136"/>
    </source>
</evidence>
<evidence type="ECO:0000256" key="5">
    <source>
        <dbReference type="ARBA" id="ARBA00022824"/>
    </source>
</evidence>
<comment type="subcellular location">
    <subcellularLocation>
        <location evidence="1">Endoplasmic reticulum membrane</location>
        <topology evidence="1">Multi-pass membrane protein</topology>
    </subcellularLocation>
</comment>
<dbReference type="GO" id="GO:0006621">
    <property type="term" value="P:protein retention in ER lumen"/>
    <property type="evidence" value="ECO:0007669"/>
    <property type="project" value="InterPro"/>
</dbReference>
<dbReference type="GO" id="GO:0015031">
    <property type="term" value="P:protein transport"/>
    <property type="evidence" value="ECO:0007669"/>
    <property type="project" value="UniProtKB-KW"/>
</dbReference>
<feature type="transmembrane region" description="Helical" evidence="11">
    <location>
        <begin position="6"/>
        <end position="23"/>
    </location>
</feature>
<dbReference type="GO" id="GO:0046923">
    <property type="term" value="F:ER retention sequence binding"/>
    <property type="evidence" value="ECO:0007669"/>
    <property type="project" value="InterPro"/>
</dbReference>
<proteinExistence type="inferred from homology"/>
<keyword evidence="3" id="KW-0813">Transport</keyword>
<organism evidence="12 13">
    <name type="scientific">Tetrahymena thermophila (strain SB210)</name>
    <dbReference type="NCBI Taxonomy" id="312017"/>
    <lineage>
        <taxon>Eukaryota</taxon>
        <taxon>Sar</taxon>
        <taxon>Alveolata</taxon>
        <taxon>Ciliophora</taxon>
        <taxon>Intramacronucleata</taxon>
        <taxon>Oligohymenophorea</taxon>
        <taxon>Hymenostomatida</taxon>
        <taxon>Tetrahymenina</taxon>
        <taxon>Tetrahymenidae</taxon>
        <taxon>Tetrahymena</taxon>
    </lineage>
</organism>
<evidence type="ECO:0000256" key="3">
    <source>
        <dbReference type="ARBA" id="ARBA00022448"/>
    </source>
</evidence>
<dbReference type="KEGG" id="tet:TTHERM_00802470"/>
<dbReference type="FunCoup" id="Q235F4">
    <property type="interactions" value="132"/>
</dbReference>
<dbReference type="GO" id="GO:0016192">
    <property type="term" value="P:vesicle-mediated transport"/>
    <property type="evidence" value="ECO:0007669"/>
    <property type="project" value="UniProtKB-KW"/>
</dbReference>
<dbReference type="AlphaFoldDB" id="Q235F4"/>
<evidence type="ECO:0000313" key="13">
    <source>
        <dbReference type="Proteomes" id="UP000009168"/>
    </source>
</evidence>
<gene>
    <name evidence="12" type="ORF">TTHERM_00802470</name>
</gene>
<evidence type="ECO:0000256" key="7">
    <source>
        <dbReference type="ARBA" id="ARBA00022927"/>
    </source>
</evidence>
<dbReference type="OrthoDB" id="7694678at2759"/>
<dbReference type="InterPro" id="IPR000133">
    <property type="entry name" value="ER_ret_rcpt"/>
</dbReference>